<evidence type="ECO:0000256" key="1">
    <source>
        <dbReference type="SAM" id="Coils"/>
    </source>
</evidence>
<comment type="caution">
    <text evidence="3">The sequence shown here is derived from an EMBL/GenBank/DDBJ whole genome shotgun (WGS) entry which is preliminary data.</text>
</comment>
<evidence type="ECO:0000256" key="2">
    <source>
        <dbReference type="SAM" id="MobiDB-lite"/>
    </source>
</evidence>
<protein>
    <submittedName>
        <fullName evidence="3">Uncharacterized protein</fullName>
    </submittedName>
</protein>
<feature type="region of interest" description="Disordered" evidence="2">
    <location>
        <begin position="1"/>
        <end position="21"/>
    </location>
</feature>
<name>A0AAN8XCB9_HALRR</name>
<accession>A0AAN8XCB9</accession>
<dbReference type="EMBL" id="JAXCGZ010004780">
    <property type="protein sequence ID" value="KAK7081492.1"/>
    <property type="molecule type" value="Genomic_DNA"/>
</dbReference>
<feature type="non-terminal residue" evidence="3">
    <location>
        <position position="195"/>
    </location>
</feature>
<feature type="coiled-coil region" evidence="1">
    <location>
        <begin position="82"/>
        <end position="175"/>
    </location>
</feature>
<keyword evidence="4" id="KW-1185">Reference proteome</keyword>
<evidence type="ECO:0000313" key="4">
    <source>
        <dbReference type="Proteomes" id="UP001381693"/>
    </source>
</evidence>
<proteinExistence type="predicted"/>
<keyword evidence="1" id="KW-0175">Coiled coil</keyword>
<evidence type="ECO:0000313" key="3">
    <source>
        <dbReference type="EMBL" id="KAK7081492.1"/>
    </source>
</evidence>
<sequence length="195" mass="22986">MINATSISRLTPHRQGIPGTPVHVLRSRNLDLTQKIIEKDDLLKKSDKEFLELREFQRNEINFLEESFKEKMADGPVDLSKVAEKQREIDHLKLSLSDFEALLLDANHHLSEKCQEISSLQEQVTELVEKSSKFDRIEREFSTLQSKHVALQKIMNEKEEKTNRLENERKDFDMTMELALEKQRVKERDLRRSLE</sequence>
<reference evidence="3 4" key="1">
    <citation type="submission" date="2023-11" db="EMBL/GenBank/DDBJ databases">
        <title>Halocaridina rubra genome assembly.</title>
        <authorList>
            <person name="Smith C."/>
        </authorList>
    </citation>
    <scope>NUCLEOTIDE SEQUENCE [LARGE SCALE GENOMIC DNA]</scope>
    <source>
        <strain evidence="3">EP-1</strain>
        <tissue evidence="3">Whole</tissue>
    </source>
</reference>
<organism evidence="3 4">
    <name type="scientific">Halocaridina rubra</name>
    <name type="common">Hawaiian red shrimp</name>
    <dbReference type="NCBI Taxonomy" id="373956"/>
    <lineage>
        <taxon>Eukaryota</taxon>
        <taxon>Metazoa</taxon>
        <taxon>Ecdysozoa</taxon>
        <taxon>Arthropoda</taxon>
        <taxon>Crustacea</taxon>
        <taxon>Multicrustacea</taxon>
        <taxon>Malacostraca</taxon>
        <taxon>Eumalacostraca</taxon>
        <taxon>Eucarida</taxon>
        <taxon>Decapoda</taxon>
        <taxon>Pleocyemata</taxon>
        <taxon>Caridea</taxon>
        <taxon>Atyoidea</taxon>
        <taxon>Atyidae</taxon>
        <taxon>Halocaridina</taxon>
    </lineage>
</organism>
<dbReference type="AlphaFoldDB" id="A0AAN8XCB9"/>
<gene>
    <name evidence="3" type="ORF">SK128_027076</name>
</gene>
<dbReference type="Proteomes" id="UP001381693">
    <property type="component" value="Unassembled WGS sequence"/>
</dbReference>